<protein>
    <submittedName>
        <fullName evidence="1">Uncharacterized protein</fullName>
    </submittedName>
</protein>
<organism evidence="1">
    <name type="scientific">marine sediment metagenome</name>
    <dbReference type="NCBI Taxonomy" id="412755"/>
    <lineage>
        <taxon>unclassified sequences</taxon>
        <taxon>metagenomes</taxon>
        <taxon>ecological metagenomes</taxon>
    </lineage>
</organism>
<gene>
    <name evidence="1" type="ORF">S12H4_25340</name>
</gene>
<feature type="non-terminal residue" evidence="1">
    <location>
        <position position="77"/>
    </location>
</feature>
<proteinExistence type="predicted"/>
<reference evidence="1" key="1">
    <citation type="journal article" date="2014" name="Front. Microbiol.">
        <title>High frequency of phylogenetically diverse reductive dehalogenase-homologous genes in deep subseafloor sedimentary metagenomes.</title>
        <authorList>
            <person name="Kawai M."/>
            <person name="Futagami T."/>
            <person name="Toyoda A."/>
            <person name="Takaki Y."/>
            <person name="Nishi S."/>
            <person name="Hori S."/>
            <person name="Arai W."/>
            <person name="Tsubouchi T."/>
            <person name="Morono Y."/>
            <person name="Uchiyama I."/>
            <person name="Ito T."/>
            <person name="Fujiyama A."/>
            <person name="Inagaki F."/>
            <person name="Takami H."/>
        </authorList>
    </citation>
    <scope>NUCLEOTIDE SEQUENCE</scope>
    <source>
        <strain evidence="1">Expedition CK06-06</strain>
    </source>
</reference>
<dbReference type="AlphaFoldDB" id="X1T0L2"/>
<sequence length="77" mass="9056">MNQRDKIKDLKTDLKTDLKEHHLEIVPVYLNWFEQPTTKSSSSDLYVKAEYNISLAKITYENEKITIVGLQEPPQYD</sequence>
<accession>X1T0L2</accession>
<comment type="caution">
    <text evidence="1">The sequence shown here is derived from an EMBL/GenBank/DDBJ whole genome shotgun (WGS) entry which is preliminary data.</text>
</comment>
<dbReference type="EMBL" id="BARW01014157">
    <property type="protein sequence ID" value="GAI73589.1"/>
    <property type="molecule type" value="Genomic_DNA"/>
</dbReference>
<evidence type="ECO:0000313" key="1">
    <source>
        <dbReference type="EMBL" id="GAI73589.1"/>
    </source>
</evidence>
<name>X1T0L2_9ZZZZ</name>